<accession>A0A7W7PWI8</accession>
<keyword evidence="3" id="KW-1185">Reference proteome</keyword>
<proteinExistence type="predicted"/>
<dbReference type="AlphaFoldDB" id="A0A7W7PWI8"/>
<feature type="transmembrane region" description="Helical" evidence="1">
    <location>
        <begin position="12"/>
        <end position="32"/>
    </location>
</feature>
<evidence type="ECO:0000313" key="2">
    <source>
        <dbReference type="EMBL" id="MBB4902657.1"/>
    </source>
</evidence>
<protein>
    <submittedName>
        <fullName evidence="2">Uncharacterized protein</fullName>
    </submittedName>
</protein>
<reference evidence="2 3" key="1">
    <citation type="submission" date="2020-08" db="EMBL/GenBank/DDBJ databases">
        <title>Genomic Encyclopedia of Type Strains, Phase III (KMG-III): the genomes of soil and plant-associated and newly described type strains.</title>
        <authorList>
            <person name="Whitman W."/>
        </authorList>
    </citation>
    <scope>NUCLEOTIDE SEQUENCE [LARGE SCALE GENOMIC DNA]</scope>
    <source>
        <strain evidence="2 3">CECT 3273</strain>
    </source>
</reference>
<dbReference type="RefSeq" id="WP_221500635.1">
    <property type="nucleotide sequence ID" value="NZ_BMTK01000037.1"/>
</dbReference>
<evidence type="ECO:0000313" key="3">
    <source>
        <dbReference type="Proteomes" id="UP000579523"/>
    </source>
</evidence>
<keyword evidence="1" id="KW-1133">Transmembrane helix</keyword>
<feature type="transmembrane region" description="Helical" evidence="1">
    <location>
        <begin position="44"/>
        <end position="66"/>
    </location>
</feature>
<evidence type="ECO:0000256" key="1">
    <source>
        <dbReference type="SAM" id="Phobius"/>
    </source>
</evidence>
<gene>
    <name evidence="2" type="ORF">FHS37_006754</name>
</gene>
<keyword evidence="1" id="KW-0812">Transmembrane</keyword>
<name>A0A7W7PWI8_9ACTN</name>
<keyword evidence="1" id="KW-0472">Membrane</keyword>
<organism evidence="2 3">
    <name type="scientific">Streptomyces griseomycini</name>
    <dbReference type="NCBI Taxonomy" id="66895"/>
    <lineage>
        <taxon>Bacteria</taxon>
        <taxon>Bacillati</taxon>
        <taxon>Actinomycetota</taxon>
        <taxon>Actinomycetes</taxon>
        <taxon>Kitasatosporales</taxon>
        <taxon>Streptomycetaceae</taxon>
        <taxon>Streptomyces</taxon>
    </lineage>
</organism>
<dbReference type="Proteomes" id="UP000579523">
    <property type="component" value="Unassembled WGS sequence"/>
</dbReference>
<sequence>MLPRIAGPLGGGLPQLVVAVLAATGAGKLARLSGATRPAALTRAATAFTAVLTLTATMAGALTVFLT</sequence>
<comment type="caution">
    <text evidence="2">The sequence shown here is derived from an EMBL/GenBank/DDBJ whole genome shotgun (WGS) entry which is preliminary data.</text>
</comment>
<dbReference type="EMBL" id="JACHJI010000018">
    <property type="protein sequence ID" value="MBB4902657.1"/>
    <property type="molecule type" value="Genomic_DNA"/>
</dbReference>